<dbReference type="Proteomes" id="UP000291301">
    <property type="component" value="Unassembled WGS sequence"/>
</dbReference>
<organism evidence="2 3">
    <name type="scientific">Oricola cellulosilytica</name>
    <dbReference type="NCBI Taxonomy" id="1429082"/>
    <lineage>
        <taxon>Bacteria</taxon>
        <taxon>Pseudomonadati</taxon>
        <taxon>Pseudomonadota</taxon>
        <taxon>Alphaproteobacteria</taxon>
        <taxon>Hyphomicrobiales</taxon>
        <taxon>Ahrensiaceae</taxon>
        <taxon>Oricola</taxon>
    </lineage>
</organism>
<dbReference type="EMBL" id="SJST01000004">
    <property type="protein sequence ID" value="TCD13786.1"/>
    <property type="molecule type" value="Genomic_DNA"/>
</dbReference>
<dbReference type="RefSeq" id="WP_131569124.1">
    <property type="nucleotide sequence ID" value="NZ_JAINFK010000003.1"/>
</dbReference>
<feature type="domain" description="YdhG-like" evidence="1">
    <location>
        <begin position="20"/>
        <end position="114"/>
    </location>
</feature>
<evidence type="ECO:0000313" key="2">
    <source>
        <dbReference type="EMBL" id="TCD13786.1"/>
    </source>
</evidence>
<evidence type="ECO:0000259" key="1">
    <source>
        <dbReference type="Pfam" id="PF08818"/>
    </source>
</evidence>
<protein>
    <submittedName>
        <fullName evidence="2">DUF1801 domain-containing protein</fullName>
    </submittedName>
</protein>
<reference evidence="2 3" key="1">
    <citation type="journal article" date="2015" name="Antonie Van Leeuwenhoek">
        <title>Oricola cellulosilytica gen. nov., sp. nov., a cellulose-degrading bacterium of the family Phyllobacteriaceae isolated from surface seashore water, and emended descriptions of Mesorhizobium loti and Phyllobacterium myrsinacearum.</title>
        <authorList>
            <person name="Hameed A."/>
            <person name="Shahina M."/>
            <person name="Lai W.A."/>
            <person name="Lin S.Y."/>
            <person name="Young L.S."/>
            <person name="Liu Y.C."/>
            <person name="Hsu Y.H."/>
            <person name="Young C.C."/>
        </authorList>
    </citation>
    <scope>NUCLEOTIDE SEQUENCE [LARGE SCALE GENOMIC DNA]</scope>
    <source>
        <strain evidence="2 3">KCTC 52183</strain>
    </source>
</reference>
<comment type="caution">
    <text evidence="2">The sequence shown here is derived from an EMBL/GenBank/DDBJ whole genome shotgun (WGS) entry which is preliminary data.</text>
</comment>
<dbReference type="AlphaFoldDB" id="A0A4V2MNN9"/>
<keyword evidence="3" id="KW-1185">Reference proteome</keyword>
<dbReference type="InterPro" id="IPR014922">
    <property type="entry name" value="YdhG-like"/>
</dbReference>
<evidence type="ECO:0000313" key="3">
    <source>
        <dbReference type="Proteomes" id="UP000291301"/>
    </source>
</evidence>
<accession>A0A4V2MNN9</accession>
<gene>
    <name evidence="2" type="ORF">E0D97_11830</name>
</gene>
<proteinExistence type="predicted"/>
<sequence length="125" mass="14221">MLYDATTPEDYLEQLDDDWRRETLLGLRRLIKQKGPSLIERLNYKMLAYGDSRGNVFHLNAQKHYVSLYVGNASKIDPGGELLRGLNTGKGCIRFTKSVDVSKTLIDAFIERAIVRREEGEDIGC</sequence>
<dbReference type="OrthoDB" id="9813231at2"/>
<dbReference type="SUPFAM" id="SSF159888">
    <property type="entry name" value="YdhG-like"/>
    <property type="match status" value="1"/>
</dbReference>
<name>A0A4V2MNN9_9HYPH</name>
<dbReference type="Gene3D" id="3.90.1150.200">
    <property type="match status" value="1"/>
</dbReference>
<dbReference type="Pfam" id="PF08818">
    <property type="entry name" value="DUF1801"/>
    <property type="match status" value="1"/>
</dbReference>